<dbReference type="CDD" id="cd05403">
    <property type="entry name" value="NT_KNTase_like"/>
    <property type="match status" value="1"/>
</dbReference>
<dbReference type="InterPro" id="IPR052548">
    <property type="entry name" value="Type_VII_TA_antitoxin"/>
</dbReference>
<dbReference type="Gene3D" id="3.30.460.10">
    <property type="entry name" value="Beta Polymerase, domain 2"/>
    <property type="match status" value="1"/>
</dbReference>
<dbReference type="PANTHER" id="PTHR33933">
    <property type="entry name" value="NUCLEOTIDYLTRANSFERASE"/>
    <property type="match status" value="1"/>
</dbReference>
<proteinExistence type="predicted"/>
<dbReference type="RefSeq" id="WP_008274358.1">
    <property type="nucleotide sequence ID" value="NZ_AAXW01000006.1"/>
</dbReference>
<keyword evidence="3" id="KW-1185">Reference proteome</keyword>
<evidence type="ECO:0000259" key="1">
    <source>
        <dbReference type="Pfam" id="PF18765"/>
    </source>
</evidence>
<dbReference type="Pfam" id="PF18765">
    <property type="entry name" value="Polbeta"/>
    <property type="match status" value="1"/>
</dbReference>
<comment type="caution">
    <text evidence="2">The sequence shown here is derived from an EMBL/GenBank/DDBJ whole genome shotgun (WGS) entry which is preliminary data.</text>
</comment>
<dbReference type="InterPro" id="IPR041633">
    <property type="entry name" value="Polbeta"/>
</dbReference>
<dbReference type="EMBL" id="AAXW01000006">
    <property type="protein sequence ID" value="EAZ92439.1"/>
    <property type="molecule type" value="Genomic_DNA"/>
</dbReference>
<name>A3ILY3_9CHRO</name>
<protein>
    <recommendedName>
        <fullName evidence="1">Polymerase beta nucleotidyltransferase domain-containing protein</fullName>
    </recommendedName>
</protein>
<dbReference type="eggNOG" id="COG1708">
    <property type="taxonomic scope" value="Bacteria"/>
</dbReference>
<evidence type="ECO:0000313" key="3">
    <source>
        <dbReference type="Proteomes" id="UP000003781"/>
    </source>
</evidence>
<gene>
    <name evidence="2" type="ORF">CY0110_01899</name>
</gene>
<sequence length="69" mass="7996">MIKSQALLTGQLKKNLNKINSYLKSLYGKELETVILFGSQARQEAEKDSDIDILIVLKTKFNYYEEIKK</sequence>
<dbReference type="InterPro" id="IPR043519">
    <property type="entry name" value="NT_sf"/>
</dbReference>
<dbReference type="PANTHER" id="PTHR33933:SF1">
    <property type="entry name" value="PROTEIN ADENYLYLTRANSFERASE MNTA-RELATED"/>
    <property type="match status" value="1"/>
</dbReference>
<evidence type="ECO:0000313" key="2">
    <source>
        <dbReference type="EMBL" id="EAZ92439.1"/>
    </source>
</evidence>
<dbReference type="Proteomes" id="UP000003781">
    <property type="component" value="Unassembled WGS sequence"/>
</dbReference>
<reference evidence="2 3" key="1">
    <citation type="submission" date="2007-03" db="EMBL/GenBank/DDBJ databases">
        <authorList>
            <person name="Stal L."/>
            <person name="Ferriera S."/>
            <person name="Johnson J."/>
            <person name="Kravitz S."/>
            <person name="Beeson K."/>
            <person name="Sutton G."/>
            <person name="Rogers Y.-H."/>
            <person name="Friedman R."/>
            <person name="Frazier M."/>
            <person name="Venter J.C."/>
        </authorList>
    </citation>
    <scope>NUCLEOTIDE SEQUENCE [LARGE SCALE GENOMIC DNA]</scope>
    <source>
        <strain evidence="2 3">CCY0110</strain>
    </source>
</reference>
<accession>A3ILY3</accession>
<dbReference type="AlphaFoldDB" id="A3ILY3"/>
<dbReference type="SUPFAM" id="SSF81301">
    <property type="entry name" value="Nucleotidyltransferase"/>
    <property type="match status" value="1"/>
</dbReference>
<feature type="domain" description="Polymerase beta nucleotidyltransferase" evidence="1">
    <location>
        <begin position="17"/>
        <end position="67"/>
    </location>
</feature>
<organism evidence="2 3">
    <name type="scientific">Crocosphaera chwakensis CCY0110</name>
    <dbReference type="NCBI Taxonomy" id="391612"/>
    <lineage>
        <taxon>Bacteria</taxon>
        <taxon>Bacillati</taxon>
        <taxon>Cyanobacteriota</taxon>
        <taxon>Cyanophyceae</taxon>
        <taxon>Oscillatoriophycideae</taxon>
        <taxon>Chroococcales</taxon>
        <taxon>Aphanothecaceae</taxon>
        <taxon>Crocosphaera</taxon>
        <taxon>Crocosphaera chwakensis</taxon>
    </lineage>
</organism>